<sequence length="196" mass="22041">MSAADPSAWTQTSGNSCDGVPFALPAIHSFPPFYTRQPTEATRTRQLELWSDLMLAYHQSRQCTRVLLDDLLTSELCQNKSIHRSLSREFLLEILEALVAKGAGDAEWIDGTHRECLIYWRRPDSWAQLIYHWVTETGQRGSVLTLHEITHGDMAASQEFYRLDDSVLRKALAVLVGKGHAQVFSTGDGDSGVKFF</sequence>
<dbReference type="AlphaFoldDB" id="A0A4P9XVI6"/>
<reference evidence="6" key="1">
    <citation type="journal article" date="2018" name="Nat. Microbiol.">
        <title>Leveraging single-cell genomics to expand the fungal tree of life.</title>
        <authorList>
            <person name="Ahrendt S.R."/>
            <person name="Quandt C.A."/>
            <person name="Ciobanu D."/>
            <person name="Clum A."/>
            <person name="Salamov A."/>
            <person name="Andreopoulos B."/>
            <person name="Cheng J.F."/>
            <person name="Woyke T."/>
            <person name="Pelin A."/>
            <person name="Henrissat B."/>
            <person name="Reynolds N.K."/>
            <person name="Benny G.L."/>
            <person name="Smith M.E."/>
            <person name="James T.Y."/>
            <person name="Grigoriev I.V."/>
        </authorList>
    </citation>
    <scope>NUCLEOTIDE SEQUENCE [LARGE SCALE GENOMIC DNA]</scope>
    <source>
        <strain evidence="6">RSA 1356</strain>
    </source>
</reference>
<keyword evidence="6" id="KW-1185">Reference proteome</keyword>
<evidence type="ECO:0000313" key="6">
    <source>
        <dbReference type="Proteomes" id="UP000271241"/>
    </source>
</evidence>
<evidence type="ECO:0000256" key="3">
    <source>
        <dbReference type="ARBA" id="ARBA00022927"/>
    </source>
</evidence>
<evidence type="ECO:0000313" key="5">
    <source>
        <dbReference type="EMBL" id="RKP10287.1"/>
    </source>
</evidence>
<dbReference type="FunFam" id="1.10.10.10:FF:000141">
    <property type="entry name" value="vacuolar protein-sorting-associated protein 25"/>
    <property type="match status" value="1"/>
</dbReference>
<dbReference type="InterPro" id="IPR036390">
    <property type="entry name" value="WH_DNA-bd_sf"/>
</dbReference>
<dbReference type="STRING" id="78915.A0A4P9XVI6"/>
<accession>A0A4P9XVI6</accession>
<dbReference type="GO" id="GO:0043328">
    <property type="term" value="P:protein transport to vacuole involved in ubiquitin-dependent protein catabolic process via the multivesicular body sorting pathway"/>
    <property type="evidence" value="ECO:0007669"/>
    <property type="project" value="TreeGrafter"/>
</dbReference>
<gene>
    <name evidence="5" type="ORF">THASP1DRAFT_13072</name>
</gene>
<dbReference type="Proteomes" id="UP000271241">
    <property type="component" value="Unassembled WGS sequence"/>
</dbReference>
<dbReference type="EMBL" id="KZ992460">
    <property type="protein sequence ID" value="RKP10287.1"/>
    <property type="molecule type" value="Genomic_DNA"/>
</dbReference>
<organism evidence="5 6">
    <name type="scientific">Thamnocephalis sphaerospora</name>
    <dbReference type="NCBI Taxonomy" id="78915"/>
    <lineage>
        <taxon>Eukaryota</taxon>
        <taxon>Fungi</taxon>
        <taxon>Fungi incertae sedis</taxon>
        <taxon>Zoopagomycota</taxon>
        <taxon>Zoopagomycotina</taxon>
        <taxon>Zoopagomycetes</taxon>
        <taxon>Zoopagales</taxon>
        <taxon>Sigmoideomycetaceae</taxon>
        <taxon>Thamnocephalis</taxon>
    </lineage>
</organism>
<dbReference type="PANTHER" id="PTHR13149:SF0">
    <property type="entry name" value="VACUOLAR PROTEIN-SORTING-ASSOCIATED PROTEIN 25"/>
    <property type="match status" value="1"/>
</dbReference>
<evidence type="ECO:0000256" key="2">
    <source>
        <dbReference type="ARBA" id="ARBA00022448"/>
    </source>
</evidence>
<evidence type="ECO:0000256" key="4">
    <source>
        <dbReference type="ARBA" id="ARBA00030094"/>
    </source>
</evidence>
<dbReference type="GO" id="GO:0016236">
    <property type="term" value="P:macroautophagy"/>
    <property type="evidence" value="ECO:0007669"/>
    <property type="project" value="UniProtKB-ARBA"/>
</dbReference>
<dbReference type="InterPro" id="IPR036388">
    <property type="entry name" value="WH-like_DNA-bd_sf"/>
</dbReference>
<dbReference type="PANTHER" id="PTHR13149">
    <property type="entry name" value="VACUOLAR PROTEIN SORTING-ASSOCIATED PROTEIN VPS25"/>
    <property type="match status" value="1"/>
</dbReference>
<dbReference type="InterPro" id="IPR014041">
    <property type="entry name" value="ESCRT-II_cplx_Vps25-sub_N"/>
</dbReference>
<proteinExistence type="inferred from homology"/>
<dbReference type="GO" id="GO:0005198">
    <property type="term" value="F:structural molecule activity"/>
    <property type="evidence" value="ECO:0007669"/>
    <property type="project" value="TreeGrafter"/>
</dbReference>
<dbReference type="GO" id="GO:0042803">
    <property type="term" value="F:protein homodimerization activity"/>
    <property type="evidence" value="ECO:0007669"/>
    <property type="project" value="TreeGrafter"/>
</dbReference>
<dbReference type="InterPro" id="IPR008570">
    <property type="entry name" value="ESCRT-II_cplx_Vps25-sub"/>
</dbReference>
<dbReference type="Gene3D" id="1.10.10.10">
    <property type="entry name" value="Winged helix-like DNA-binding domain superfamily/Winged helix DNA-binding domain"/>
    <property type="match status" value="1"/>
</dbReference>
<dbReference type="OrthoDB" id="245150at2759"/>
<dbReference type="Pfam" id="PF05871">
    <property type="entry name" value="ESCRT-II"/>
    <property type="match status" value="1"/>
</dbReference>
<keyword evidence="2" id="KW-0813">Transport</keyword>
<dbReference type="GO" id="GO:0000814">
    <property type="term" value="C:ESCRT II complex"/>
    <property type="evidence" value="ECO:0007669"/>
    <property type="project" value="InterPro"/>
</dbReference>
<keyword evidence="3" id="KW-0653">Protein transport</keyword>
<dbReference type="Gene3D" id="1.10.10.570">
    <property type="entry name" value="Winged helix' DNA-binding domain. Chain C. Domain 1"/>
    <property type="match status" value="1"/>
</dbReference>
<name>A0A4P9XVI6_9FUNG</name>
<evidence type="ECO:0000256" key="1">
    <source>
        <dbReference type="ARBA" id="ARBA00009674"/>
    </source>
</evidence>
<protein>
    <recommendedName>
        <fullName evidence="4">ESCRT-II complex subunit VPS25</fullName>
    </recommendedName>
</protein>
<comment type="similarity">
    <text evidence="1">Belongs to the VPS25 family.</text>
</comment>
<dbReference type="SUPFAM" id="SSF46785">
    <property type="entry name" value="Winged helix' DNA-binding domain"/>
    <property type="match status" value="2"/>
</dbReference>